<keyword evidence="1" id="KW-1133">Transmembrane helix</keyword>
<name>A0AAW1Y2T7_RUBAR</name>
<comment type="caution">
    <text evidence="2">The sequence shown here is derived from an EMBL/GenBank/DDBJ whole genome shotgun (WGS) entry which is preliminary data.</text>
</comment>
<evidence type="ECO:0000313" key="2">
    <source>
        <dbReference type="EMBL" id="KAK9942178.1"/>
    </source>
</evidence>
<sequence length="192" mass="20521">MLDDGSAFHLDDLCERDYGHLLCVLGMNLLGGPVYMAVLCASVSIIQHRMNVANVNLPYPSTNATITAGLLPASHQLRSITITASPSCTTTSPLLQLCHVAAHQQIKAHSIGHPISGNFSIQGFKQLQFTADTTAVDPKLSPLFSLQAAIRRRPHYPAKSSSLTVPNPLSVFEPKAAVAQSVIVMARAGGRR</sequence>
<protein>
    <submittedName>
        <fullName evidence="2">Uncharacterized protein</fullName>
    </submittedName>
</protein>
<reference evidence="2 3" key="1">
    <citation type="journal article" date="2023" name="G3 (Bethesda)">
        <title>A chromosome-length genome assembly and annotation of blackberry (Rubus argutus, cv. 'Hillquist').</title>
        <authorList>
            <person name="Bruna T."/>
            <person name="Aryal R."/>
            <person name="Dudchenko O."/>
            <person name="Sargent D.J."/>
            <person name="Mead D."/>
            <person name="Buti M."/>
            <person name="Cavallini A."/>
            <person name="Hytonen T."/>
            <person name="Andres J."/>
            <person name="Pham M."/>
            <person name="Weisz D."/>
            <person name="Mascagni F."/>
            <person name="Usai G."/>
            <person name="Natali L."/>
            <person name="Bassil N."/>
            <person name="Fernandez G.E."/>
            <person name="Lomsadze A."/>
            <person name="Armour M."/>
            <person name="Olukolu B."/>
            <person name="Poorten T."/>
            <person name="Britton C."/>
            <person name="Davik J."/>
            <person name="Ashrafi H."/>
            <person name="Aiden E.L."/>
            <person name="Borodovsky M."/>
            <person name="Worthington M."/>
        </authorList>
    </citation>
    <scope>NUCLEOTIDE SEQUENCE [LARGE SCALE GENOMIC DNA]</scope>
    <source>
        <strain evidence="2">PI 553951</strain>
    </source>
</reference>
<dbReference type="Proteomes" id="UP001457282">
    <property type="component" value="Unassembled WGS sequence"/>
</dbReference>
<proteinExistence type="predicted"/>
<feature type="transmembrane region" description="Helical" evidence="1">
    <location>
        <begin position="18"/>
        <end position="41"/>
    </location>
</feature>
<keyword evidence="1" id="KW-0472">Membrane</keyword>
<gene>
    <name evidence="2" type="ORF">M0R45_007859</name>
</gene>
<organism evidence="2 3">
    <name type="scientific">Rubus argutus</name>
    <name type="common">Southern blackberry</name>
    <dbReference type="NCBI Taxonomy" id="59490"/>
    <lineage>
        <taxon>Eukaryota</taxon>
        <taxon>Viridiplantae</taxon>
        <taxon>Streptophyta</taxon>
        <taxon>Embryophyta</taxon>
        <taxon>Tracheophyta</taxon>
        <taxon>Spermatophyta</taxon>
        <taxon>Magnoliopsida</taxon>
        <taxon>eudicotyledons</taxon>
        <taxon>Gunneridae</taxon>
        <taxon>Pentapetalae</taxon>
        <taxon>rosids</taxon>
        <taxon>fabids</taxon>
        <taxon>Rosales</taxon>
        <taxon>Rosaceae</taxon>
        <taxon>Rosoideae</taxon>
        <taxon>Rosoideae incertae sedis</taxon>
        <taxon>Rubus</taxon>
    </lineage>
</organism>
<dbReference type="EMBL" id="JBEDUW010000002">
    <property type="protein sequence ID" value="KAK9942178.1"/>
    <property type="molecule type" value="Genomic_DNA"/>
</dbReference>
<keyword evidence="1" id="KW-0812">Transmembrane</keyword>
<dbReference type="AlphaFoldDB" id="A0AAW1Y2T7"/>
<evidence type="ECO:0000256" key="1">
    <source>
        <dbReference type="SAM" id="Phobius"/>
    </source>
</evidence>
<evidence type="ECO:0000313" key="3">
    <source>
        <dbReference type="Proteomes" id="UP001457282"/>
    </source>
</evidence>
<keyword evidence="3" id="KW-1185">Reference proteome</keyword>
<accession>A0AAW1Y2T7</accession>